<dbReference type="Proteomes" id="UP001373196">
    <property type="component" value="Unassembled WGS sequence"/>
</dbReference>
<comment type="caution">
    <text evidence="2">The sequence shown here is derived from an EMBL/GenBank/DDBJ whole genome shotgun (WGS) entry which is preliminary data.</text>
</comment>
<proteinExistence type="predicted"/>
<feature type="region of interest" description="Disordered" evidence="1">
    <location>
        <begin position="29"/>
        <end position="83"/>
    </location>
</feature>
<reference evidence="2" key="1">
    <citation type="submission" date="2024-03" db="EMBL/GenBank/DDBJ databases">
        <authorList>
            <person name="Plomp N."/>
            <person name="Harmsen H.J."/>
        </authorList>
    </citation>
    <scope>NUCLEOTIDE SEQUENCE</scope>
    <source>
        <strain evidence="2">HTF-128</strain>
    </source>
</reference>
<name>A0AB35Y806_9FIRM</name>
<evidence type="ECO:0000256" key="1">
    <source>
        <dbReference type="SAM" id="MobiDB-lite"/>
    </source>
</evidence>
<dbReference type="RefSeq" id="WP_339396011.1">
    <property type="nucleotide sequence ID" value="NZ_JBBFGL010000012.1"/>
</dbReference>
<evidence type="ECO:0000313" key="2">
    <source>
        <dbReference type="EMBL" id="MEJ5196757.1"/>
    </source>
</evidence>
<gene>
    <name evidence="2" type="ORF">WF834_11375</name>
</gene>
<accession>A0AB35Y806</accession>
<sequence>MKSNKETTPITEKEREDFWLEIGPASAYYGTDSYETARENGDASPDGKRLGFDGAEPGTGPRGTAPDSPALEPWDDLPPIDRP</sequence>
<evidence type="ECO:0000313" key="3">
    <source>
        <dbReference type="Proteomes" id="UP001373196"/>
    </source>
</evidence>
<dbReference type="EMBL" id="JBBFGL010000012">
    <property type="protein sequence ID" value="MEJ5196757.1"/>
    <property type="molecule type" value="Genomic_DNA"/>
</dbReference>
<organism evidence="2 3">
    <name type="scientific">Faecalibacterium wellingii</name>
    <dbReference type="NCBI Taxonomy" id="2929491"/>
    <lineage>
        <taxon>Bacteria</taxon>
        <taxon>Bacillati</taxon>
        <taxon>Bacillota</taxon>
        <taxon>Clostridia</taxon>
        <taxon>Eubacteriales</taxon>
        <taxon>Oscillospiraceae</taxon>
        <taxon>Faecalibacterium</taxon>
    </lineage>
</organism>
<feature type="compositionally biased region" description="Basic and acidic residues" evidence="1">
    <location>
        <begin position="35"/>
        <end position="51"/>
    </location>
</feature>
<dbReference type="AlphaFoldDB" id="A0AB35Y806"/>
<protein>
    <submittedName>
        <fullName evidence="2">Uncharacterized protein</fullName>
    </submittedName>
</protein>